<evidence type="ECO:0000313" key="9">
    <source>
        <dbReference type="Proteomes" id="UP000025238"/>
    </source>
</evidence>
<dbReference type="InterPro" id="IPR012127">
    <property type="entry name" value="Cyt_c_prime"/>
</dbReference>
<dbReference type="PROSITE" id="PS51257">
    <property type="entry name" value="PROKAR_LIPOPROTEIN"/>
    <property type="match status" value="1"/>
</dbReference>
<evidence type="ECO:0000256" key="4">
    <source>
        <dbReference type="ARBA" id="ARBA00022982"/>
    </source>
</evidence>
<organism evidence="8 9">
    <name type="scientific">Stutzerimonas stutzeri</name>
    <name type="common">Pseudomonas stutzeri</name>
    <dbReference type="NCBI Taxonomy" id="316"/>
    <lineage>
        <taxon>Bacteria</taxon>
        <taxon>Pseudomonadati</taxon>
        <taxon>Pseudomonadota</taxon>
        <taxon>Gammaproteobacteria</taxon>
        <taxon>Pseudomonadales</taxon>
        <taxon>Pseudomonadaceae</taxon>
        <taxon>Stutzerimonas</taxon>
    </lineage>
</organism>
<dbReference type="PROSITE" id="PS51009">
    <property type="entry name" value="CYTCII"/>
    <property type="match status" value="1"/>
</dbReference>
<dbReference type="PIRSF" id="PIRSF000027">
    <property type="entry name" value="Cytc_c_prime"/>
    <property type="match status" value="1"/>
</dbReference>
<feature type="binding site" description="covalent" evidence="7">
    <location>
        <position position="138"/>
    </location>
    <ligand>
        <name>heme c</name>
        <dbReference type="ChEBI" id="CHEBI:61717"/>
    </ligand>
</feature>
<comment type="PTM">
    <text evidence="7">Binds 1 heme group per subunit.</text>
</comment>
<evidence type="ECO:0000256" key="1">
    <source>
        <dbReference type="ARBA" id="ARBA00022448"/>
    </source>
</evidence>
<dbReference type="Pfam" id="PF01322">
    <property type="entry name" value="Cytochrom_C_2"/>
    <property type="match status" value="1"/>
</dbReference>
<dbReference type="InterPro" id="IPR002321">
    <property type="entry name" value="Cyt_c_II"/>
</dbReference>
<gene>
    <name evidence="8" type="ORF">UIB01_01570</name>
</gene>
<name>A0A023WN34_STUST</name>
<evidence type="ECO:0000256" key="6">
    <source>
        <dbReference type="PIRSR" id="PIRSR000027-1"/>
    </source>
</evidence>
<dbReference type="InterPro" id="IPR010980">
    <property type="entry name" value="Cyt_c/b562"/>
</dbReference>
<sequence length="148" mass="16521">MKLSLLRLPLIAALVLTGCDRVDPDSPLGKRKAIYQAMLDTKEDLGGMLRGRIPFDAEGFSTGAVKLDELSRQPWQHYPEVKEKQSDARDDVWQRQERFNEMARALEATTAELVGVTSAAPVTAEVVAPAFQRVEDACEACHKEFRAY</sequence>
<evidence type="ECO:0000256" key="5">
    <source>
        <dbReference type="ARBA" id="ARBA00023004"/>
    </source>
</evidence>
<evidence type="ECO:0000256" key="7">
    <source>
        <dbReference type="PIRSR" id="PIRSR000027-2"/>
    </source>
</evidence>
<evidence type="ECO:0000313" key="8">
    <source>
        <dbReference type="EMBL" id="AHY41214.1"/>
    </source>
</evidence>
<dbReference type="Proteomes" id="UP000025238">
    <property type="component" value="Chromosome"/>
</dbReference>
<dbReference type="GO" id="GO:0022900">
    <property type="term" value="P:electron transport chain"/>
    <property type="evidence" value="ECO:0007669"/>
    <property type="project" value="InterPro"/>
</dbReference>
<feature type="binding site" description="covalent" evidence="7">
    <location>
        <position position="141"/>
    </location>
    <ligand>
        <name>heme c</name>
        <dbReference type="ChEBI" id="CHEBI:61717"/>
    </ligand>
</feature>
<protein>
    <submittedName>
        <fullName evidence="8">Cytochrome C</fullName>
    </submittedName>
</protein>
<keyword evidence="1" id="KW-0813">Transport</keyword>
<dbReference type="SUPFAM" id="SSF47175">
    <property type="entry name" value="Cytochromes"/>
    <property type="match status" value="1"/>
</dbReference>
<dbReference type="KEGG" id="pstu:UIB01_01570"/>
<proteinExistence type="predicted"/>
<accession>A0A023WN34</accession>
<dbReference type="GO" id="GO:0009055">
    <property type="term" value="F:electron transfer activity"/>
    <property type="evidence" value="ECO:0007669"/>
    <property type="project" value="InterPro"/>
</dbReference>
<dbReference type="PATRIC" id="fig|316.97.peg.317"/>
<evidence type="ECO:0000256" key="3">
    <source>
        <dbReference type="ARBA" id="ARBA00022723"/>
    </source>
</evidence>
<dbReference type="AlphaFoldDB" id="A0A023WN34"/>
<dbReference type="GO" id="GO:0020037">
    <property type="term" value="F:heme binding"/>
    <property type="evidence" value="ECO:0007669"/>
    <property type="project" value="InterPro"/>
</dbReference>
<dbReference type="EMBL" id="CP007509">
    <property type="protein sequence ID" value="AHY41214.1"/>
    <property type="molecule type" value="Genomic_DNA"/>
</dbReference>
<dbReference type="GO" id="GO:0042597">
    <property type="term" value="C:periplasmic space"/>
    <property type="evidence" value="ECO:0007669"/>
    <property type="project" value="InterPro"/>
</dbReference>
<dbReference type="Gene3D" id="1.20.120.10">
    <property type="entry name" value="Cytochrome c/b562"/>
    <property type="match status" value="1"/>
</dbReference>
<keyword evidence="3 6" id="KW-0479">Metal-binding</keyword>
<keyword evidence="4" id="KW-0249">Electron transport</keyword>
<reference evidence="8 9" key="1">
    <citation type="submission" date="2014-03" db="EMBL/GenBank/DDBJ databases">
        <title>Complete genome sequence of Pseudomonas stutzeri 19SMN4.</title>
        <authorList>
            <person name="Brunet-Galmes I."/>
            <person name="Nogales B."/>
            <person name="Busquets A."/>
            <person name="Pena A."/>
            <person name="Gomila M."/>
            <person name="Garcia-Valdes E."/>
            <person name="Lalucat J."/>
            <person name="Bennasar A."/>
            <person name="Bosch R."/>
        </authorList>
    </citation>
    <scope>NUCLEOTIDE SEQUENCE [LARGE SCALE GENOMIC DNA]</scope>
    <source>
        <strain evidence="8 9">19SMN4</strain>
    </source>
</reference>
<dbReference type="GO" id="GO:0005506">
    <property type="term" value="F:iron ion binding"/>
    <property type="evidence" value="ECO:0007669"/>
    <property type="project" value="InterPro"/>
</dbReference>
<feature type="binding site" description="axial binding residue" evidence="6">
    <location>
        <position position="142"/>
    </location>
    <ligand>
        <name>heme c</name>
        <dbReference type="ChEBI" id="CHEBI:61717"/>
    </ligand>
    <ligandPart>
        <name>Fe</name>
        <dbReference type="ChEBI" id="CHEBI:18248"/>
    </ligandPart>
</feature>
<keyword evidence="2 7" id="KW-0349">Heme</keyword>
<dbReference type="OrthoDB" id="5520910at2"/>
<keyword evidence="5 6" id="KW-0408">Iron</keyword>
<evidence type="ECO:0000256" key="2">
    <source>
        <dbReference type="ARBA" id="ARBA00022617"/>
    </source>
</evidence>